<dbReference type="Proteomes" id="UP000297716">
    <property type="component" value="Unassembled WGS sequence"/>
</dbReference>
<gene>
    <name evidence="2" type="ORF">E0Z10_g9455</name>
</gene>
<comment type="caution">
    <text evidence="2">The sequence shown here is derived from an EMBL/GenBank/DDBJ whole genome shotgun (WGS) entry which is preliminary data.</text>
</comment>
<dbReference type="AlphaFoldDB" id="A0A4Z0YNZ2"/>
<organism evidence="2 3">
    <name type="scientific">Xylaria hypoxylon</name>
    <dbReference type="NCBI Taxonomy" id="37992"/>
    <lineage>
        <taxon>Eukaryota</taxon>
        <taxon>Fungi</taxon>
        <taxon>Dikarya</taxon>
        <taxon>Ascomycota</taxon>
        <taxon>Pezizomycotina</taxon>
        <taxon>Sordariomycetes</taxon>
        <taxon>Xylariomycetidae</taxon>
        <taxon>Xylariales</taxon>
        <taxon>Xylariaceae</taxon>
        <taxon>Xylaria</taxon>
    </lineage>
</organism>
<feature type="domain" description="Carrier" evidence="1">
    <location>
        <begin position="1"/>
        <end position="61"/>
    </location>
</feature>
<evidence type="ECO:0000313" key="3">
    <source>
        <dbReference type="Proteomes" id="UP000297716"/>
    </source>
</evidence>
<accession>A0A4Z0YNZ2</accession>
<evidence type="ECO:0000259" key="1">
    <source>
        <dbReference type="PROSITE" id="PS50075"/>
    </source>
</evidence>
<protein>
    <recommendedName>
        <fullName evidence="1">Carrier domain-containing protein</fullName>
    </recommendedName>
</protein>
<keyword evidence="3" id="KW-1185">Reference proteome</keyword>
<dbReference type="SUPFAM" id="SSF47336">
    <property type="entry name" value="ACP-like"/>
    <property type="match status" value="1"/>
</dbReference>
<name>A0A4Z0YNZ2_9PEZI</name>
<reference evidence="2 3" key="1">
    <citation type="submission" date="2019-03" db="EMBL/GenBank/DDBJ databases">
        <title>Draft genome sequence of Xylaria hypoxylon DSM 108379, a ubiquitous saprotrophic-parasitic fungi on hardwood.</title>
        <authorList>
            <person name="Buettner E."/>
            <person name="Leonhardt S."/>
            <person name="Gebauer A.M."/>
            <person name="Liers C."/>
            <person name="Hofrichter M."/>
            <person name="Kellner H."/>
        </authorList>
    </citation>
    <scope>NUCLEOTIDE SEQUENCE [LARGE SCALE GENOMIC DNA]</scope>
    <source>
        <strain evidence="2 3">DSM 108379</strain>
    </source>
</reference>
<dbReference type="Pfam" id="PF00550">
    <property type="entry name" value="PP-binding"/>
    <property type="match status" value="1"/>
</dbReference>
<sequence>MESLSEIEENTIFFDRGMDSLRALQLVRIMRKAVGSPKLALSTGYQNPTPRQLAAAIASNLGDDPDDHDSPKVLEQLLATYRGLLQEVPKVPDTGFLIPKSLRKKGLLTSS</sequence>
<evidence type="ECO:0000313" key="2">
    <source>
        <dbReference type="EMBL" id="TGJ79316.1"/>
    </source>
</evidence>
<dbReference type="EMBL" id="SKBN01000298">
    <property type="protein sequence ID" value="TGJ79316.1"/>
    <property type="molecule type" value="Genomic_DNA"/>
</dbReference>
<dbReference type="PROSITE" id="PS50075">
    <property type="entry name" value="CARRIER"/>
    <property type="match status" value="1"/>
</dbReference>
<dbReference type="InterPro" id="IPR036736">
    <property type="entry name" value="ACP-like_sf"/>
</dbReference>
<proteinExistence type="predicted"/>
<dbReference type="Gene3D" id="1.10.1200.10">
    <property type="entry name" value="ACP-like"/>
    <property type="match status" value="1"/>
</dbReference>
<dbReference type="InterPro" id="IPR009081">
    <property type="entry name" value="PP-bd_ACP"/>
</dbReference>